<feature type="signal peptide" evidence="1">
    <location>
        <begin position="1"/>
        <end position="21"/>
    </location>
</feature>
<name>A0AAN8RTG2_9PEZI</name>
<proteinExistence type="predicted"/>
<dbReference type="Gene3D" id="3.10.350.10">
    <property type="entry name" value="LysM domain"/>
    <property type="match status" value="1"/>
</dbReference>
<dbReference type="InterPro" id="IPR036779">
    <property type="entry name" value="LysM_dom_sf"/>
</dbReference>
<dbReference type="EMBL" id="JAVHJM010000006">
    <property type="protein sequence ID" value="KAK6513086.1"/>
    <property type="molecule type" value="Genomic_DNA"/>
</dbReference>
<comment type="caution">
    <text evidence="2">The sequence shown here is derived from an EMBL/GenBank/DDBJ whole genome shotgun (WGS) entry which is preliminary data.</text>
</comment>
<reference evidence="2 3" key="1">
    <citation type="submission" date="2019-10" db="EMBL/GenBank/DDBJ databases">
        <authorList>
            <person name="Palmer J.M."/>
        </authorList>
    </citation>
    <scope>NUCLEOTIDE SEQUENCE [LARGE SCALE GENOMIC DNA]</scope>
    <source>
        <strain evidence="2 3">TWF506</strain>
    </source>
</reference>
<evidence type="ECO:0008006" key="4">
    <source>
        <dbReference type="Google" id="ProtNLM"/>
    </source>
</evidence>
<accession>A0AAN8RTG2</accession>
<feature type="chain" id="PRO_5042812543" description="LysM domain-containing protein" evidence="1">
    <location>
        <begin position="22"/>
        <end position="425"/>
    </location>
</feature>
<evidence type="ECO:0000313" key="3">
    <source>
        <dbReference type="Proteomes" id="UP001307849"/>
    </source>
</evidence>
<organism evidence="2 3">
    <name type="scientific">Arthrobotrys conoides</name>
    <dbReference type="NCBI Taxonomy" id="74498"/>
    <lineage>
        <taxon>Eukaryota</taxon>
        <taxon>Fungi</taxon>
        <taxon>Dikarya</taxon>
        <taxon>Ascomycota</taxon>
        <taxon>Pezizomycotina</taxon>
        <taxon>Orbiliomycetes</taxon>
        <taxon>Orbiliales</taxon>
        <taxon>Orbiliaceae</taxon>
        <taxon>Arthrobotrys</taxon>
    </lineage>
</organism>
<keyword evidence="3" id="KW-1185">Reference proteome</keyword>
<evidence type="ECO:0000313" key="2">
    <source>
        <dbReference type="EMBL" id="KAK6513086.1"/>
    </source>
</evidence>
<protein>
    <recommendedName>
        <fullName evidence="4">LysM domain-containing protein</fullName>
    </recommendedName>
</protein>
<dbReference type="AlphaFoldDB" id="A0AAN8RTG2"/>
<sequence length="425" mass="47229">MHHQLIFIFLFLRHQIHSVRGSVSLLPDVGNISDSDDAVVKNCISAYNQTLDCTEHVRFVRNYYQYQWTNDKLAALCTSQCFNSVDTWQTGVRTSCDEDNLPFIVGGSLYKGSVYAEKLRYGLDMVCMKSKDLKTYGNWCQNEVEKWHTNLKPSFKNADHGEGEQEDLELNLPSHETTGLLSAYPKSVLCSSCFFDRLEIQATTSSSNWSPALANDYASLGQLCSKTSKKVVRDDKPLVQRSLAVAKPVDAETPTVAVKPVSCEGESLAFLDTDTPLSLSNNLIISTAELLHSNGIPLTGANILIPWKKLMPNQYRACVPPACEILRVDKGESCEDIINAAQTTAALFFAWNPHLIGNCASGLAELQNVCVGPPGGRYELPNPVFENNPHQFYSAFPMESRTSMTHIPYTVTKTQENMEFFTTLG</sequence>
<keyword evidence="1" id="KW-0732">Signal</keyword>
<gene>
    <name evidence="2" type="ORF">TWF506_009250</name>
</gene>
<dbReference type="Proteomes" id="UP001307849">
    <property type="component" value="Unassembled WGS sequence"/>
</dbReference>
<evidence type="ECO:0000256" key="1">
    <source>
        <dbReference type="SAM" id="SignalP"/>
    </source>
</evidence>